<evidence type="ECO:0000313" key="3">
    <source>
        <dbReference type="EMBL" id="MBC8754427.1"/>
    </source>
</evidence>
<dbReference type="GO" id="GO:0016787">
    <property type="term" value="F:hydrolase activity"/>
    <property type="evidence" value="ECO:0007669"/>
    <property type="project" value="UniProtKB-KW"/>
</dbReference>
<dbReference type="Gene3D" id="3.40.710.10">
    <property type="entry name" value="DD-peptidase/beta-lactamase superfamily"/>
    <property type="match status" value="1"/>
</dbReference>
<feature type="chain" id="PRO_5046775607" evidence="1">
    <location>
        <begin position="22"/>
        <end position="654"/>
    </location>
</feature>
<dbReference type="InterPro" id="IPR050491">
    <property type="entry name" value="AmpC-like"/>
</dbReference>
<feature type="signal peptide" evidence="1">
    <location>
        <begin position="1"/>
        <end position="21"/>
    </location>
</feature>
<dbReference type="InterPro" id="IPR049511">
    <property type="entry name" value="PGH-like_rpt"/>
</dbReference>
<dbReference type="SUPFAM" id="SSF56601">
    <property type="entry name" value="beta-lactamase/transpeptidase-like"/>
    <property type="match status" value="1"/>
</dbReference>
<protein>
    <submittedName>
        <fullName evidence="3">Serine hydrolase</fullName>
    </submittedName>
</protein>
<name>A0ABR7Q779_9FLAO</name>
<keyword evidence="4" id="KW-1185">Reference proteome</keyword>
<accession>A0ABR7Q779</accession>
<feature type="domain" description="Beta-lactamase-related" evidence="2">
    <location>
        <begin position="304"/>
        <end position="632"/>
    </location>
</feature>
<sequence length="654" mass="72828">MNTKTKLALWGMILLFSFSFAGTKNGENANNEEKPFVVKTLKNYAARHNLSSAQYQTEVTKFHKAGYKLTYVDGYYVNGKIKFAALWKKGKTSTLIARHNLTSKQYQDEVTKNHKNGYRLIHVDGYSNGKKARYAAIWNKQSTSGLRARHGLTGTKYTAEFKKNQKDGYRLVHISGYGIKGKAYYAAIWKKGNPSGYVARHGLTSKQYQDLVVKYWKQGFRVTQVDSYDVGNKTYYACIMEKKSGKYSARHGMNSKNYQLQVDNHYYQGYVPISVSGHDAGKSSGYAAAFKNVTTWKSSDTNQLDAKIKKVMKDFKVPGVTIGIVKDGRLVYAKGYGYGNKEDKTIASATSLMRLASVSKPITSVAIMKLVEQNKLKLSDKVLGRNSILGSKYGSKALGNWEKAITVQQLLEHTAGGDTWDNNMKPEGTDTWSAPMFQKKDLSQPKLIGWVLDNRNPSHKPGTRYQYSNYGYCLLGRIIEKKTGKSYESYLRNNILKQCGISQIYIGANEKKKRKYKEVVYYANGGNAYSLQMRRMDSHGGLIASSVDLLRFMVRVDGQNSKKDILKSSTITTMTKGSSANGSYAKGWAVSGGNWSHGGGMGGTSTFIKKMDNGVSYVFLTNSTGNGAGQAGAMKKALEDGIKAIKFWPNLDLF</sequence>
<gene>
    <name evidence="3" type="ORF">H2O64_07070</name>
</gene>
<dbReference type="Proteomes" id="UP000619238">
    <property type="component" value="Unassembled WGS sequence"/>
</dbReference>
<dbReference type="InterPro" id="IPR012338">
    <property type="entry name" value="Beta-lactam/transpept-like"/>
</dbReference>
<dbReference type="PANTHER" id="PTHR46825">
    <property type="entry name" value="D-ALANYL-D-ALANINE-CARBOXYPEPTIDASE/ENDOPEPTIDASE AMPH"/>
    <property type="match status" value="1"/>
</dbReference>
<comment type="caution">
    <text evidence="3">The sequence shown here is derived from an EMBL/GenBank/DDBJ whole genome shotgun (WGS) entry which is preliminary data.</text>
</comment>
<keyword evidence="1" id="KW-0732">Signal</keyword>
<evidence type="ECO:0000259" key="2">
    <source>
        <dbReference type="Pfam" id="PF00144"/>
    </source>
</evidence>
<dbReference type="InterPro" id="IPR001466">
    <property type="entry name" value="Beta-lactam-related"/>
</dbReference>
<organism evidence="3 4">
    <name type="scientific">Kordia aestuariivivens</name>
    <dbReference type="NCBI Taxonomy" id="2759037"/>
    <lineage>
        <taxon>Bacteria</taxon>
        <taxon>Pseudomonadati</taxon>
        <taxon>Bacteroidota</taxon>
        <taxon>Flavobacteriia</taxon>
        <taxon>Flavobacteriales</taxon>
        <taxon>Flavobacteriaceae</taxon>
        <taxon>Kordia</taxon>
    </lineage>
</organism>
<evidence type="ECO:0000313" key="4">
    <source>
        <dbReference type="Proteomes" id="UP000619238"/>
    </source>
</evidence>
<dbReference type="Pfam" id="PF17660">
    <property type="entry name" value="BTRD1"/>
    <property type="match status" value="5"/>
</dbReference>
<evidence type="ECO:0000256" key="1">
    <source>
        <dbReference type="SAM" id="SignalP"/>
    </source>
</evidence>
<dbReference type="RefSeq" id="WP_187561465.1">
    <property type="nucleotide sequence ID" value="NZ_JACGWS010000003.1"/>
</dbReference>
<dbReference type="EMBL" id="JACGWS010000003">
    <property type="protein sequence ID" value="MBC8754427.1"/>
    <property type="molecule type" value="Genomic_DNA"/>
</dbReference>
<keyword evidence="3" id="KW-0378">Hydrolase</keyword>
<dbReference type="Pfam" id="PF00144">
    <property type="entry name" value="Beta-lactamase"/>
    <property type="match status" value="1"/>
</dbReference>
<reference evidence="3 4" key="1">
    <citation type="submission" date="2020-07" db="EMBL/GenBank/DDBJ databases">
        <title>Description of Kordia aestuariivivens sp. nov., isolated from a tidal flat.</title>
        <authorList>
            <person name="Park S."/>
            <person name="Yoon J.-H."/>
        </authorList>
    </citation>
    <scope>NUCLEOTIDE SEQUENCE [LARGE SCALE GENOMIC DNA]</scope>
    <source>
        <strain evidence="3 4">YSTF-M3</strain>
    </source>
</reference>
<proteinExistence type="predicted"/>
<dbReference type="PANTHER" id="PTHR46825:SF9">
    <property type="entry name" value="BETA-LACTAMASE-RELATED DOMAIN-CONTAINING PROTEIN"/>
    <property type="match status" value="1"/>
</dbReference>